<dbReference type="Proteomes" id="UP000283492">
    <property type="component" value="Unassembled WGS sequence"/>
</dbReference>
<gene>
    <name evidence="2" type="ORF">DW914_06590</name>
</gene>
<feature type="transmembrane region" description="Helical" evidence="1">
    <location>
        <begin position="44"/>
        <end position="63"/>
    </location>
</feature>
<dbReference type="RefSeq" id="WP_118580731.1">
    <property type="nucleotide sequence ID" value="NZ_CABJFX010000008.1"/>
</dbReference>
<dbReference type="AlphaFoldDB" id="A0A3R6CTA5"/>
<reference evidence="2 3" key="1">
    <citation type="submission" date="2018-08" db="EMBL/GenBank/DDBJ databases">
        <title>A genome reference for cultivated species of the human gut microbiota.</title>
        <authorList>
            <person name="Zou Y."/>
            <person name="Xue W."/>
            <person name="Luo G."/>
        </authorList>
    </citation>
    <scope>NUCLEOTIDE SEQUENCE [LARGE SCALE GENOMIC DNA]</scope>
    <source>
        <strain evidence="2 3">AM42-1AC</strain>
    </source>
</reference>
<dbReference type="InterPro" id="IPR020275">
    <property type="entry name" value="DUF5592"/>
</dbReference>
<evidence type="ECO:0000313" key="3">
    <source>
        <dbReference type="Proteomes" id="UP000283492"/>
    </source>
</evidence>
<comment type="caution">
    <text evidence="2">The sequence shown here is derived from an EMBL/GenBank/DDBJ whole genome shotgun (WGS) entry which is preliminary data.</text>
</comment>
<keyword evidence="1" id="KW-0472">Membrane</keyword>
<feature type="transmembrane region" description="Helical" evidence="1">
    <location>
        <begin position="20"/>
        <end position="38"/>
    </location>
</feature>
<evidence type="ECO:0000256" key="1">
    <source>
        <dbReference type="SAM" id="Phobius"/>
    </source>
</evidence>
<organism evidence="2 3">
    <name type="scientific">Roseburia inulinivorans</name>
    <dbReference type="NCBI Taxonomy" id="360807"/>
    <lineage>
        <taxon>Bacteria</taxon>
        <taxon>Bacillati</taxon>
        <taxon>Bacillota</taxon>
        <taxon>Clostridia</taxon>
        <taxon>Lachnospirales</taxon>
        <taxon>Lachnospiraceae</taxon>
        <taxon>Roseburia</taxon>
    </lineage>
</organism>
<dbReference type="EMBL" id="QSFX01000008">
    <property type="protein sequence ID" value="RHA89883.1"/>
    <property type="molecule type" value="Genomic_DNA"/>
</dbReference>
<dbReference type="Pfam" id="PF17332">
    <property type="entry name" value="DUF5592"/>
    <property type="match status" value="1"/>
</dbReference>
<sequence>MSKYYSAKEIKSQSKISWHIYAFDFFFLLIYGVVAYMMRGRVSSHLKILYGIFSVIVAIGLTLPSPYNHGRRMFQSIFLYLRKDMNTYHPIRSDVFEGIENNEADN</sequence>
<name>A0A3R6CTA5_9FIRM</name>
<proteinExistence type="predicted"/>
<protein>
    <submittedName>
        <fullName evidence="2">Uncharacterized protein</fullName>
    </submittedName>
</protein>
<keyword evidence="1" id="KW-1133">Transmembrane helix</keyword>
<evidence type="ECO:0000313" key="2">
    <source>
        <dbReference type="EMBL" id="RHA89883.1"/>
    </source>
</evidence>
<accession>A0A3R6CTA5</accession>
<keyword evidence="1" id="KW-0812">Transmembrane</keyword>